<dbReference type="Proteomes" id="UP000002016">
    <property type="component" value="Chromosome"/>
</dbReference>
<gene>
    <name evidence="1" type="ordered locus">Tlet_0662</name>
</gene>
<proteinExistence type="predicted"/>
<dbReference type="KEGG" id="tle:Tlet_0662"/>
<evidence type="ECO:0000313" key="1">
    <source>
        <dbReference type="EMBL" id="ABV33228.1"/>
    </source>
</evidence>
<evidence type="ECO:0008006" key="3">
    <source>
        <dbReference type="Google" id="ProtNLM"/>
    </source>
</evidence>
<sequence>MKLNIYDPDYLLRLEKLQIRRKKILKSLSLEDWDFNILKVFQSNLIGPLKTIIRIENLFSMQKAVKRLLHGKKPLIMRLEEFSKDFSLPSIAALEWLFWVKPSLYPPPSTEMIDMTGENDIETFVLKCRQLLKKSGLENFVELQAALMKAENSNIDWLVNEINQLTIYNLGDVETFKQLYLDLSYIERSSVIEKLRCHPYIKAILTRRIVCPMILDGSNIVMYRQRIFDIDFILERISQNKEFYYPFLIVFDKNILYFPGFTDSPWYHSPSIILHSPADELIIKLSMQKKAIVISSDRFSEWNPGILRIDPRRFFE</sequence>
<dbReference type="RefSeq" id="WP_012002709.1">
    <property type="nucleotide sequence ID" value="NC_009828.1"/>
</dbReference>
<accession>A8F4Z4</accession>
<dbReference type="EMBL" id="CP000812">
    <property type="protein sequence ID" value="ABV33228.1"/>
    <property type="molecule type" value="Genomic_DNA"/>
</dbReference>
<dbReference type="OrthoDB" id="37088at2"/>
<reference evidence="1 2" key="2">
    <citation type="journal article" date="2009" name="Proc. Natl. Acad. Sci. U.S.A.">
        <title>On the chimeric nature, thermophilic origin, and phylogenetic placement of the Thermotogales.</title>
        <authorList>
            <person name="Zhaxybayeva O."/>
            <person name="Swithers K.S."/>
            <person name="Lapierre P."/>
            <person name="Fournier G.P."/>
            <person name="Bickhart D.M."/>
            <person name="DeBoy R.T."/>
            <person name="Nelson K.E."/>
            <person name="Nesbo C.L."/>
            <person name="Doolittle W.F."/>
            <person name="Gogarten J.P."/>
            <person name="Noll K.M."/>
        </authorList>
    </citation>
    <scope>NUCLEOTIDE SEQUENCE [LARGE SCALE GENOMIC DNA]</scope>
    <source>
        <strain evidence="2">ATCC BAA-301 / DSM 14385 / NBRC 107922 / TMO</strain>
    </source>
</reference>
<name>A8F4Z4_PSELT</name>
<organism evidence="1 2">
    <name type="scientific">Pseudothermotoga lettingae (strain ATCC BAA-301 / DSM 14385 / NBRC 107922 / TMO)</name>
    <name type="common">Thermotoga lettingae</name>
    <dbReference type="NCBI Taxonomy" id="416591"/>
    <lineage>
        <taxon>Bacteria</taxon>
        <taxon>Thermotogati</taxon>
        <taxon>Thermotogota</taxon>
        <taxon>Thermotogae</taxon>
        <taxon>Thermotogales</taxon>
        <taxon>Thermotogaceae</taxon>
        <taxon>Pseudothermotoga</taxon>
    </lineage>
</organism>
<protein>
    <recommendedName>
        <fullName evidence="3">RNase NYN domain-containing protein</fullName>
    </recommendedName>
</protein>
<dbReference type="AlphaFoldDB" id="A8F4Z4"/>
<reference evidence="1 2" key="1">
    <citation type="submission" date="2007-08" db="EMBL/GenBank/DDBJ databases">
        <title>Complete sequence of Thermotoga lettingae TMO.</title>
        <authorList>
            <consortium name="US DOE Joint Genome Institute"/>
            <person name="Copeland A."/>
            <person name="Lucas S."/>
            <person name="Lapidus A."/>
            <person name="Barry K."/>
            <person name="Glavina del Rio T."/>
            <person name="Dalin E."/>
            <person name="Tice H."/>
            <person name="Pitluck S."/>
            <person name="Foster B."/>
            <person name="Bruce D."/>
            <person name="Schmutz J."/>
            <person name="Larimer F."/>
            <person name="Land M."/>
            <person name="Hauser L."/>
            <person name="Kyrpides N."/>
            <person name="Mikhailova N."/>
            <person name="Nelson K."/>
            <person name="Gogarten J.P."/>
            <person name="Noll K."/>
            <person name="Richardson P."/>
        </authorList>
    </citation>
    <scope>NUCLEOTIDE SEQUENCE [LARGE SCALE GENOMIC DNA]</scope>
    <source>
        <strain evidence="2">ATCC BAA-301 / DSM 14385 / NBRC 107922 / TMO</strain>
    </source>
</reference>
<evidence type="ECO:0000313" key="2">
    <source>
        <dbReference type="Proteomes" id="UP000002016"/>
    </source>
</evidence>
<dbReference type="eggNOG" id="ENOG5032WQ5">
    <property type="taxonomic scope" value="Bacteria"/>
</dbReference>
<dbReference type="STRING" id="416591.Tlet_0662"/>
<keyword evidence="2" id="KW-1185">Reference proteome</keyword>
<dbReference type="HOGENOM" id="CLU_077686_0_0_0"/>